<sequence>MPDLSKRRQRQLKNEGYDLAFLSQIQPQGNIDFQKDDRSWISGDGYHTVLHYYEYPTEGMDRFWLSELLLIPGTRSFLSLYKEDNRQLQKEIEDSIEEKSTRITNNSKLTNNRKELDEIDNLNKLSREIDKQNIAMYGMYIRVFVFASTKEELFKRVEEVKDKTSKFKSTILSGELDFEYHAPFIPAEYQIDLPNHRRGIPTPAHSIAGGYFFNHTKLEDEKGFYLGWTPTNGAVNFNFLERDEKRTRSFMILSGNPKMGQRSFLMKHTDGLYAKGHYIRNFDATGQFLDQTRKQHGLILDLSGESNRINIFQVFPTVTNEAGTEIDKKKSYNLHIEKLKSIYKLLNNEVTGDDLITFGTLLNEFYIEEELWARNPSLNPEKLKATDIVKEQYPILSDFILFVDAYKRRLEQSSSTDMAEIKAVKRIYNTFNELLTTNAEIFEGTTEFQDISSEQVVTFDFSGLKNAPHLLNVQIFSVLSLVSADIVNNGKRCKQLLKRRPDLTEMDMQHYIVNISGAQTLIDPKHESSVNLLADMIDTMGENFAGVVLSVNSLRGILFETGIGTHKDPYVTAVQRIFGLMQYRVFAQTDETSVPLLANALSGSMNQSELETLPRLAKGQLFMNIAGVGNLVFNQQLLAPEVERYGGIE</sequence>
<comment type="caution">
    <text evidence="1">The sequence shown here is derived from an EMBL/GenBank/DDBJ whole genome shotgun (WGS) entry which is preliminary data.</text>
</comment>
<accession>A0A139PAF6</accession>
<dbReference type="InterPro" id="IPR027417">
    <property type="entry name" value="P-loop_NTPase"/>
</dbReference>
<dbReference type="Gene3D" id="3.40.50.300">
    <property type="entry name" value="P-loop containing nucleotide triphosphate hydrolases"/>
    <property type="match status" value="1"/>
</dbReference>
<evidence type="ECO:0000313" key="2">
    <source>
        <dbReference type="Proteomes" id="UP000072653"/>
    </source>
</evidence>
<evidence type="ECO:0000313" key="1">
    <source>
        <dbReference type="EMBL" id="KXT85325.1"/>
    </source>
</evidence>
<gene>
    <name evidence="1" type="ORF">SORDD16_01549</name>
</gene>
<dbReference type="OrthoDB" id="9804380at2"/>
<dbReference type="Proteomes" id="UP000072653">
    <property type="component" value="Unassembled WGS sequence"/>
</dbReference>
<dbReference type="Gene3D" id="1.10.8.730">
    <property type="match status" value="1"/>
</dbReference>
<proteinExistence type="predicted"/>
<dbReference type="AlphaFoldDB" id="A0A139PAF6"/>
<dbReference type="EMBL" id="LQOB01000275">
    <property type="protein sequence ID" value="KXT85325.1"/>
    <property type="molecule type" value="Genomic_DNA"/>
</dbReference>
<dbReference type="RefSeq" id="WP_061453104.1">
    <property type="nucleotide sequence ID" value="NZ_KQ969554.1"/>
</dbReference>
<organism evidence="1 2">
    <name type="scientific">Streptococcus oralis</name>
    <dbReference type="NCBI Taxonomy" id="1303"/>
    <lineage>
        <taxon>Bacteria</taxon>
        <taxon>Bacillati</taxon>
        <taxon>Bacillota</taxon>
        <taxon>Bacilli</taxon>
        <taxon>Lactobacillales</taxon>
        <taxon>Streptococcaceae</taxon>
        <taxon>Streptococcus</taxon>
    </lineage>
</organism>
<reference evidence="1 2" key="1">
    <citation type="submission" date="2016-01" db="EMBL/GenBank/DDBJ databases">
        <title>Highly variable Streptococcus oralis are common among viridans streptococci isolated from primates.</title>
        <authorList>
            <person name="Denapaite D."/>
            <person name="Rieger M."/>
            <person name="Koendgen S."/>
            <person name="Brueckner R."/>
            <person name="Ochigava I."/>
            <person name="Kappeler P."/>
            <person name="Maetz-Rensing K."/>
            <person name="Leendertz F."/>
            <person name="Hakenbeck R."/>
        </authorList>
    </citation>
    <scope>NUCLEOTIDE SEQUENCE [LARGE SCALE GENOMIC DNA]</scope>
    <source>
        <strain evidence="1 2">DD16</strain>
    </source>
</reference>
<name>A0A139PAF6_STROR</name>
<protein>
    <submittedName>
        <fullName evidence="1">Putative ATPase TraE</fullName>
    </submittedName>
</protein>
<dbReference type="PATRIC" id="fig|1303.79.peg.1836"/>